<dbReference type="AlphaFoldDB" id="A0A7S4VDV5"/>
<protein>
    <submittedName>
        <fullName evidence="2">Uncharacterized protein</fullName>
    </submittedName>
</protein>
<name>A0A7S4VDV5_9DINO</name>
<proteinExistence type="predicted"/>
<accession>A0A7S4VDV5</accession>
<reference evidence="2" key="1">
    <citation type="submission" date="2021-01" db="EMBL/GenBank/DDBJ databases">
        <authorList>
            <person name="Corre E."/>
            <person name="Pelletier E."/>
            <person name="Niang G."/>
            <person name="Scheremetjew M."/>
            <person name="Finn R."/>
            <person name="Kale V."/>
            <person name="Holt S."/>
            <person name="Cochrane G."/>
            <person name="Meng A."/>
            <person name="Brown T."/>
            <person name="Cohen L."/>
        </authorList>
    </citation>
    <scope>NUCLEOTIDE SEQUENCE</scope>
    <source>
        <strain evidence="2">CCMP3105</strain>
    </source>
</reference>
<evidence type="ECO:0000313" key="2">
    <source>
        <dbReference type="EMBL" id="CAE4578418.1"/>
    </source>
</evidence>
<feature type="compositionally biased region" description="Polar residues" evidence="1">
    <location>
        <begin position="1"/>
        <end position="17"/>
    </location>
</feature>
<sequence length="200" mass="21275">MAQVSQDSTLNAGSSAPGSERAKAPASIPCQGVMGVPPRLAATLAMFMVAAEARVGMRGIFSVYTETLQQRECTCNCCIREPRRPNEVIGNAKYKCAMPPQNDHRFRTNGCTSTCTVVNDPIFESSATVETNRFCFYHCQPTSGGATSPEAAALASQQQTALLNGGSLVDSECVSMGPDMIDQAVSHDHNGRDALAPLDR</sequence>
<evidence type="ECO:0000256" key="1">
    <source>
        <dbReference type="SAM" id="MobiDB-lite"/>
    </source>
</evidence>
<organism evidence="2">
    <name type="scientific">Alexandrium monilatum</name>
    <dbReference type="NCBI Taxonomy" id="311494"/>
    <lineage>
        <taxon>Eukaryota</taxon>
        <taxon>Sar</taxon>
        <taxon>Alveolata</taxon>
        <taxon>Dinophyceae</taxon>
        <taxon>Gonyaulacales</taxon>
        <taxon>Pyrocystaceae</taxon>
        <taxon>Alexandrium</taxon>
    </lineage>
</organism>
<feature type="region of interest" description="Disordered" evidence="1">
    <location>
        <begin position="1"/>
        <end position="25"/>
    </location>
</feature>
<dbReference type="EMBL" id="HBNR01026223">
    <property type="protein sequence ID" value="CAE4578418.1"/>
    <property type="molecule type" value="Transcribed_RNA"/>
</dbReference>
<gene>
    <name evidence="2" type="ORF">AMON00008_LOCUS17703</name>
</gene>